<dbReference type="InterPro" id="IPR010093">
    <property type="entry name" value="SinI_DNA-bd"/>
</dbReference>
<evidence type="ECO:0000313" key="3">
    <source>
        <dbReference type="Proteomes" id="UP000249061"/>
    </source>
</evidence>
<gene>
    <name evidence="2" type="ORF">DI536_14095</name>
</gene>
<accession>A0A2W5VA07</accession>
<feature type="domain" description="Helix-turn-helix" evidence="1">
    <location>
        <begin position="6"/>
        <end position="52"/>
    </location>
</feature>
<dbReference type="NCBIfam" id="TIGR01764">
    <property type="entry name" value="excise"/>
    <property type="match status" value="1"/>
</dbReference>
<dbReference type="Pfam" id="PF12728">
    <property type="entry name" value="HTH_17"/>
    <property type="match status" value="1"/>
</dbReference>
<dbReference type="InterPro" id="IPR041657">
    <property type="entry name" value="HTH_17"/>
</dbReference>
<dbReference type="AlphaFoldDB" id="A0A2W5VA07"/>
<evidence type="ECO:0000313" key="2">
    <source>
        <dbReference type="EMBL" id="PZR12704.1"/>
    </source>
</evidence>
<reference evidence="2 3" key="1">
    <citation type="submission" date="2017-08" db="EMBL/GenBank/DDBJ databases">
        <title>Infants hospitalized years apart are colonized by the same room-sourced microbial strains.</title>
        <authorList>
            <person name="Brooks B."/>
            <person name="Olm M.R."/>
            <person name="Firek B.A."/>
            <person name="Baker R."/>
            <person name="Thomas B.C."/>
            <person name="Morowitz M.J."/>
            <person name="Banfield J.F."/>
        </authorList>
    </citation>
    <scope>NUCLEOTIDE SEQUENCE [LARGE SCALE GENOMIC DNA]</scope>
    <source>
        <strain evidence="2">S2_003_000_R2_14</strain>
    </source>
</reference>
<proteinExistence type="predicted"/>
<sequence>MSVDVVSVEQAGEILGCKRSKVFELLAEGKLQRAPRIGRSLRIFRDSVDRLLKPVLKKPRAPTRRVLKAPESFDELRRSLR</sequence>
<dbReference type="GO" id="GO:0003677">
    <property type="term" value="F:DNA binding"/>
    <property type="evidence" value="ECO:0007669"/>
    <property type="project" value="InterPro"/>
</dbReference>
<dbReference type="EMBL" id="QFQP01000011">
    <property type="protein sequence ID" value="PZR12704.1"/>
    <property type="molecule type" value="Genomic_DNA"/>
</dbReference>
<organism evidence="2 3">
    <name type="scientific">Archangium gephyra</name>
    <dbReference type="NCBI Taxonomy" id="48"/>
    <lineage>
        <taxon>Bacteria</taxon>
        <taxon>Pseudomonadati</taxon>
        <taxon>Myxococcota</taxon>
        <taxon>Myxococcia</taxon>
        <taxon>Myxococcales</taxon>
        <taxon>Cystobacterineae</taxon>
        <taxon>Archangiaceae</taxon>
        <taxon>Archangium</taxon>
    </lineage>
</organism>
<comment type="caution">
    <text evidence="2">The sequence shown here is derived from an EMBL/GenBank/DDBJ whole genome shotgun (WGS) entry which is preliminary data.</text>
</comment>
<evidence type="ECO:0000259" key="1">
    <source>
        <dbReference type="Pfam" id="PF12728"/>
    </source>
</evidence>
<protein>
    <recommendedName>
        <fullName evidence="1">Helix-turn-helix domain-containing protein</fullName>
    </recommendedName>
</protein>
<name>A0A2W5VA07_9BACT</name>
<dbReference type="Proteomes" id="UP000249061">
    <property type="component" value="Unassembled WGS sequence"/>
</dbReference>